<accession>A0A5J9TNC2</accession>
<feature type="non-terminal residue" evidence="3">
    <location>
        <position position="1"/>
    </location>
</feature>
<dbReference type="Gramene" id="TVU12810">
    <property type="protein sequence ID" value="TVU12810"/>
    <property type="gene ID" value="EJB05_46470"/>
</dbReference>
<evidence type="ECO:0000256" key="1">
    <source>
        <dbReference type="SAM" id="MobiDB-lite"/>
    </source>
</evidence>
<dbReference type="AlphaFoldDB" id="A0A5J9TNC2"/>
<proteinExistence type="predicted"/>
<organism evidence="3 4">
    <name type="scientific">Eragrostis curvula</name>
    <name type="common">weeping love grass</name>
    <dbReference type="NCBI Taxonomy" id="38414"/>
    <lineage>
        <taxon>Eukaryota</taxon>
        <taxon>Viridiplantae</taxon>
        <taxon>Streptophyta</taxon>
        <taxon>Embryophyta</taxon>
        <taxon>Tracheophyta</taxon>
        <taxon>Spermatophyta</taxon>
        <taxon>Magnoliopsida</taxon>
        <taxon>Liliopsida</taxon>
        <taxon>Poales</taxon>
        <taxon>Poaceae</taxon>
        <taxon>PACMAD clade</taxon>
        <taxon>Chloridoideae</taxon>
        <taxon>Eragrostideae</taxon>
        <taxon>Eragrostidinae</taxon>
        <taxon>Eragrostis</taxon>
    </lineage>
</organism>
<name>A0A5J9TNC2_9POAL</name>
<feature type="region of interest" description="Disordered" evidence="1">
    <location>
        <begin position="1"/>
        <end position="24"/>
    </location>
</feature>
<sequence>MPRTNGVSAASSTGAGTDGARSRKFNRRPVDLPLHLTEKILCCIGPLESARLATVCKSWAAVVSDRLAARPVPHLFVCTTTPENKPGSCGLIVSVSPDGSAVSSIPARVRRADTNNQRCIASTPCGRLAYSRCGCASVVLVNPATGASQTIDLGVPLKPNTTPVLVTGGASAGNYSFFCSDIGVDRLVLRRRAGGKNGDDWTDIRTVAITAPARGSTRTIQSAVECDGCFYVRHENNRDVSVIVATAQPQPLRMEALPTAGGIPGGIEGYLLV</sequence>
<evidence type="ECO:0000259" key="2">
    <source>
        <dbReference type="Pfam" id="PF00646"/>
    </source>
</evidence>
<dbReference type="SUPFAM" id="SSF81383">
    <property type="entry name" value="F-box domain"/>
    <property type="match status" value="1"/>
</dbReference>
<feature type="compositionally biased region" description="Low complexity" evidence="1">
    <location>
        <begin position="1"/>
        <end position="19"/>
    </location>
</feature>
<dbReference type="Proteomes" id="UP000324897">
    <property type="component" value="Chromosome 3"/>
</dbReference>
<dbReference type="InterPro" id="IPR036047">
    <property type="entry name" value="F-box-like_dom_sf"/>
</dbReference>
<evidence type="ECO:0000313" key="4">
    <source>
        <dbReference type="Proteomes" id="UP000324897"/>
    </source>
</evidence>
<feature type="domain" description="F-box" evidence="2">
    <location>
        <begin position="31"/>
        <end position="65"/>
    </location>
</feature>
<evidence type="ECO:0000313" key="3">
    <source>
        <dbReference type="EMBL" id="TVU12810.1"/>
    </source>
</evidence>
<dbReference type="EMBL" id="RWGY01000039">
    <property type="protein sequence ID" value="TVU12810.1"/>
    <property type="molecule type" value="Genomic_DNA"/>
</dbReference>
<gene>
    <name evidence="3" type="ORF">EJB05_46470</name>
</gene>
<protein>
    <recommendedName>
        <fullName evidence="2">F-box domain-containing protein</fullName>
    </recommendedName>
</protein>
<keyword evidence="4" id="KW-1185">Reference proteome</keyword>
<reference evidence="3 4" key="1">
    <citation type="journal article" date="2019" name="Sci. Rep.">
        <title>A high-quality genome of Eragrostis curvula grass provides insights into Poaceae evolution and supports new strategies to enhance forage quality.</title>
        <authorList>
            <person name="Carballo J."/>
            <person name="Santos B.A.C.M."/>
            <person name="Zappacosta D."/>
            <person name="Garbus I."/>
            <person name="Selva J.P."/>
            <person name="Gallo C.A."/>
            <person name="Diaz A."/>
            <person name="Albertini E."/>
            <person name="Caccamo M."/>
            <person name="Echenique V."/>
        </authorList>
    </citation>
    <scope>NUCLEOTIDE SEQUENCE [LARGE SCALE GENOMIC DNA]</scope>
    <source>
        <strain evidence="4">cv. Victoria</strain>
        <tissue evidence="3">Leaf</tissue>
    </source>
</reference>
<dbReference type="InterPro" id="IPR001810">
    <property type="entry name" value="F-box_dom"/>
</dbReference>
<dbReference type="Pfam" id="PF00646">
    <property type="entry name" value="F-box"/>
    <property type="match status" value="1"/>
</dbReference>
<comment type="caution">
    <text evidence="3">The sequence shown here is derived from an EMBL/GenBank/DDBJ whole genome shotgun (WGS) entry which is preliminary data.</text>
</comment>
<dbReference type="OrthoDB" id="642536at2759"/>